<proteinExistence type="predicted"/>
<reference evidence="2 3" key="1">
    <citation type="submission" date="2023-06" db="EMBL/GenBank/DDBJ databases">
        <title>Aquibacillus rhizosphaerae LR5S19.</title>
        <authorList>
            <person name="Sun J.-Q."/>
        </authorList>
    </citation>
    <scope>NUCLEOTIDE SEQUENCE [LARGE SCALE GENOMIC DNA]</scope>
    <source>
        <strain evidence="2 3">LR5S19</strain>
    </source>
</reference>
<protein>
    <submittedName>
        <fullName evidence="2">Uncharacterized protein</fullName>
    </submittedName>
</protein>
<sequence length="113" mass="12794">MTYRVIASFTDKHTNKVYRKDKEYPVEGVSEDRLKELASEDNDREMVLIEEVVEPNEGNSDEGNLAEDATEQTEATLGDEEFPKHTGGGWFELSNGEKIQGKEEALEAEKELK</sequence>
<dbReference type="EMBL" id="JASTZU010000063">
    <property type="protein sequence ID" value="MDL4842832.1"/>
    <property type="molecule type" value="Genomic_DNA"/>
</dbReference>
<organism evidence="2 3">
    <name type="scientific">Aquibacillus rhizosphaerae</name>
    <dbReference type="NCBI Taxonomy" id="3051431"/>
    <lineage>
        <taxon>Bacteria</taxon>
        <taxon>Bacillati</taxon>
        <taxon>Bacillota</taxon>
        <taxon>Bacilli</taxon>
        <taxon>Bacillales</taxon>
        <taxon>Bacillaceae</taxon>
        <taxon>Aquibacillus</taxon>
    </lineage>
</organism>
<accession>A0ABT7LAC8</accession>
<feature type="region of interest" description="Disordered" evidence="1">
    <location>
        <begin position="54"/>
        <end position="113"/>
    </location>
</feature>
<evidence type="ECO:0000313" key="2">
    <source>
        <dbReference type="EMBL" id="MDL4842832.1"/>
    </source>
</evidence>
<evidence type="ECO:0000256" key="1">
    <source>
        <dbReference type="SAM" id="MobiDB-lite"/>
    </source>
</evidence>
<gene>
    <name evidence="2" type="ORF">QQS35_20565</name>
</gene>
<feature type="compositionally biased region" description="Basic and acidic residues" evidence="1">
    <location>
        <begin position="99"/>
        <end position="113"/>
    </location>
</feature>
<evidence type="ECO:0000313" key="3">
    <source>
        <dbReference type="Proteomes" id="UP001235343"/>
    </source>
</evidence>
<keyword evidence="3" id="KW-1185">Reference proteome</keyword>
<name>A0ABT7LAC8_9BACI</name>
<comment type="caution">
    <text evidence="2">The sequence shown here is derived from an EMBL/GenBank/DDBJ whole genome shotgun (WGS) entry which is preliminary data.</text>
</comment>
<dbReference type="RefSeq" id="WP_285934127.1">
    <property type="nucleotide sequence ID" value="NZ_JASTZU010000063.1"/>
</dbReference>
<dbReference type="Proteomes" id="UP001235343">
    <property type="component" value="Unassembled WGS sequence"/>
</dbReference>